<keyword evidence="1" id="KW-0732">Signal</keyword>
<dbReference type="EMBL" id="NJBO01000002">
    <property type="protein sequence ID" value="TKJ43990.1"/>
    <property type="molecule type" value="Genomic_DNA"/>
</dbReference>
<feature type="domain" description="Transglutaminase-like" evidence="2">
    <location>
        <begin position="379"/>
        <end position="439"/>
    </location>
</feature>
<evidence type="ECO:0000259" key="2">
    <source>
        <dbReference type="SMART" id="SM00460"/>
    </source>
</evidence>
<organism evidence="3 4">
    <name type="scientific">candidate division TA06 bacterium B3_TA06</name>
    <dbReference type="NCBI Taxonomy" id="2012487"/>
    <lineage>
        <taxon>Bacteria</taxon>
        <taxon>Bacteria division TA06</taxon>
    </lineage>
</organism>
<feature type="signal peptide" evidence="1">
    <location>
        <begin position="1"/>
        <end position="19"/>
    </location>
</feature>
<dbReference type="Pfam" id="PF01841">
    <property type="entry name" value="Transglut_core"/>
    <property type="match status" value="1"/>
</dbReference>
<dbReference type="PANTHER" id="PTHR33490:SF3">
    <property type="entry name" value="CONSERVED INTEGRAL MEMBRANE PROTEIN"/>
    <property type="match status" value="1"/>
</dbReference>
<comment type="caution">
    <text evidence="3">The sequence shown here is derived from an EMBL/GenBank/DDBJ whole genome shotgun (WGS) entry which is preliminary data.</text>
</comment>
<dbReference type="SUPFAM" id="SSF54001">
    <property type="entry name" value="Cysteine proteinases"/>
    <property type="match status" value="1"/>
</dbReference>
<sequence length="477" mass="52684">MRKKSIPFVLFVLALGSLACGGKLGIKDARIAPSEDWMGIYINNAKIGYVYSRQEIKGNSYRFTQKSTMRFELLGSDETFATTLEAVTDKDLNLEEFTFDISSRQHTFYAEGKREGEVIKVKIETAGRVETKEIQAKYALISPALAPWVTTRSPKPGDKLTVTVFEPTLLKTLPVSIKVIAPETLLLDGVRVPTLKMEMRMMGLCSEVWLDSTGASVKEIQQPGIVMVREPREKALEAVSGAAKLDLLSFFAVRSDSAIAGPRGLKELKLRVEGLTRREDLIVSSTTQKAKWIEEGVELTITRPDTVKIGRSSIPQKSPREFLGSSFYIQAEDPQIKRTASRIVGDETDAMSAAAKLVNWVYANLRKRATASVPSAVEVLETREGDCNEHAILLAALGRAAGIPTKINVGLVYLDGAFYYHAWNSFWIGETWVPADATYGQLPADPTHVQLHEGELGEQARVLSVVGEIEIDVISYR</sequence>
<dbReference type="PROSITE" id="PS51257">
    <property type="entry name" value="PROKAR_LIPOPROTEIN"/>
    <property type="match status" value="1"/>
</dbReference>
<evidence type="ECO:0000256" key="1">
    <source>
        <dbReference type="SAM" id="SignalP"/>
    </source>
</evidence>
<protein>
    <recommendedName>
        <fullName evidence="2">Transglutaminase-like domain-containing protein</fullName>
    </recommendedName>
</protein>
<dbReference type="Proteomes" id="UP000317778">
    <property type="component" value="Unassembled WGS sequence"/>
</dbReference>
<proteinExistence type="predicted"/>
<feature type="chain" id="PRO_5022243272" description="Transglutaminase-like domain-containing protein" evidence="1">
    <location>
        <begin position="20"/>
        <end position="477"/>
    </location>
</feature>
<dbReference type="InterPro" id="IPR002931">
    <property type="entry name" value="Transglutaminase-like"/>
</dbReference>
<dbReference type="InterPro" id="IPR038765">
    <property type="entry name" value="Papain-like_cys_pep_sf"/>
</dbReference>
<gene>
    <name evidence="3" type="ORF">CEE36_02400</name>
</gene>
<dbReference type="PANTHER" id="PTHR33490">
    <property type="entry name" value="BLR5614 PROTEIN-RELATED"/>
    <property type="match status" value="1"/>
</dbReference>
<reference evidence="3 4" key="1">
    <citation type="submission" date="2017-06" db="EMBL/GenBank/DDBJ databases">
        <title>Novel microbial phyla capable of carbon fixation and sulfur reduction in deep-sea sediments.</title>
        <authorList>
            <person name="Huang J."/>
            <person name="Baker B."/>
            <person name="Wang Y."/>
        </authorList>
    </citation>
    <scope>NUCLEOTIDE SEQUENCE [LARGE SCALE GENOMIC DNA]</scope>
    <source>
        <strain evidence="3">B3_TA06</strain>
    </source>
</reference>
<evidence type="ECO:0000313" key="3">
    <source>
        <dbReference type="EMBL" id="TKJ43990.1"/>
    </source>
</evidence>
<dbReference type="SMART" id="SM00460">
    <property type="entry name" value="TGc"/>
    <property type="match status" value="1"/>
</dbReference>
<dbReference type="Gene3D" id="3.10.620.30">
    <property type="match status" value="1"/>
</dbReference>
<name>A0A532V9W1_UNCT6</name>
<evidence type="ECO:0000313" key="4">
    <source>
        <dbReference type="Proteomes" id="UP000317778"/>
    </source>
</evidence>
<accession>A0A532V9W1</accession>
<dbReference type="AlphaFoldDB" id="A0A532V9W1"/>